<dbReference type="InterPro" id="IPR011032">
    <property type="entry name" value="GroES-like_sf"/>
</dbReference>
<dbReference type="EMBL" id="AAOH01000002">
    <property type="protein sequence ID" value="EAR29413.1"/>
    <property type="molecule type" value="Genomic_DNA"/>
</dbReference>
<dbReference type="InterPro" id="IPR020843">
    <property type="entry name" value="ER"/>
</dbReference>
<dbReference type="Pfam" id="PF13602">
    <property type="entry name" value="ADH_zinc_N_2"/>
    <property type="match status" value="1"/>
</dbReference>
<sequence length="318" mass="33927">MHPVKLSNRAFVINQFGSVDEFSSVERDVASLKSQQILIKTISAAVNPIDVKTRNGIGFAAAQNKENFPLVLGYDVCGEVIACGQDVSEFTQGDWVIGMVGFAVNPGCYQQYCLVDATEVIKVSAAKENTLLSGLCLAGLTALQGIRLLTRNLSKEQHIYINAARGGVGHLALQIARNLGFKVTAVTGEPKDQLFETLAIDAISYEVFYAGNQAAGFFDIAGGERGLSALSALKPGAQVVTVPTITAPQIVTTAAQLGLQCTGMLVENNLNDLRQLVDWYQNNQLELIIDSVFPMSDVAAAHLRVATGQTVGKVILLA</sequence>
<dbReference type="SUPFAM" id="SSF51735">
    <property type="entry name" value="NAD(P)-binding Rossmann-fold domains"/>
    <property type="match status" value="1"/>
</dbReference>
<evidence type="ECO:0000313" key="3">
    <source>
        <dbReference type="Proteomes" id="UP000006201"/>
    </source>
</evidence>
<keyword evidence="3" id="KW-1185">Reference proteome</keyword>
<dbReference type="CDD" id="cd05289">
    <property type="entry name" value="MDR_like_2"/>
    <property type="match status" value="1"/>
</dbReference>
<dbReference type="Gene3D" id="3.90.180.10">
    <property type="entry name" value="Medium-chain alcohol dehydrogenases, catalytic domain"/>
    <property type="match status" value="1"/>
</dbReference>
<dbReference type="SMART" id="SM00829">
    <property type="entry name" value="PKS_ER"/>
    <property type="match status" value="1"/>
</dbReference>
<evidence type="ECO:0000313" key="2">
    <source>
        <dbReference type="EMBL" id="EAR29413.1"/>
    </source>
</evidence>
<dbReference type="HOGENOM" id="CLU_026673_3_3_6"/>
<gene>
    <name evidence="2" type="ORF">PTD2_11374</name>
</gene>
<name>A4C609_9GAMM</name>
<dbReference type="PANTHER" id="PTHR11695">
    <property type="entry name" value="ALCOHOL DEHYDROGENASE RELATED"/>
    <property type="match status" value="1"/>
</dbReference>
<dbReference type="GO" id="GO:0016491">
    <property type="term" value="F:oxidoreductase activity"/>
    <property type="evidence" value="ECO:0007669"/>
    <property type="project" value="InterPro"/>
</dbReference>
<reference evidence="2 3" key="1">
    <citation type="submission" date="2006-02" db="EMBL/GenBank/DDBJ databases">
        <authorList>
            <person name="Moran M.A."/>
            <person name="Kjelleberg S."/>
            <person name="Egan S."/>
            <person name="Saunders N."/>
            <person name="Thomas T."/>
            <person name="Ferriera S."/>
            <person name="Johnson J."/>
            <person name="Kravitz S."/>
            <person name="Halpern A."/>
            <person name="Remington K."/>
            <person name="Beeson K."/>
            <person name="Tran B."/>
            <person name="Rogers Y.-H."/>
            <person name="Friedman R."/>
            <person name="Venter J.C."/>
        </authorList>
    </citation>
    <scope>NUCLEOTIDE SEQUENCE [LARGE SCALE GENOMIC DNA]</scope>
    <source>
        <strain evidence="2 3">D2</strain>
    </source>
</reference>
<dbReference type="InterPro" id="IPR050700">
    <property type="entry name" value="YIM1/Zinc_Alcohol_DH_Fams"/>
</dbReference>
<dbReference type="PANTHER" id="PTHR11695:SF294">
    <property type="entry name" value="RETICULON-4-INTERACTING PROTEIN 1, MITOCHONDRIAL"/>
    <property type="match status" value="1"/>
</dbReference>
<dbReference type="Proteomes" id="UP000006201">
    <property type="component" value="Unassembled WGS sequence"/>
</dbReference>
<dbReference type="RefSeq" id="WP_009837287.1">
    <property type="nucleotide sequence ID" value="NZ_AAOH01000002.1"/>
</dbReference>
<proteinExistence type="predicted"/>
<dbReference type="STRING" id="87626.PTD2_11374"/>
<dbReference type="Pfam" id="PF08240">
    <property type="entry name" value="ADH_N"/>
    <property type="match status" value="1"/>
</dbReference>
<dbReference type="eggNOG" id="COG0604">
    <property type="taxonomic scope" value="Bacteria"/>
</dbReference>
<dbReference type="AlphaFoldDB" id="A4C609"/>
<dbReference type="InterPro" id="IPR013154">
    <property type="entry name" value="ADH-like_N"/>
</dbReference>
<comment type="caution">
    <text evidence="2">The sequence shown here is derived from an EMBL/GenBank/DDBJ whole genome shotgun (WGS) entry which is preliminary data.</text>
</comment>
<protein>
    <submittedName>
        <fullName evidence="2">Quinone oxidoreductase</fullName>
    </submittedName>
</protein>
<dbReference type="OrthoDB" id="9785812at2"/>
<accession>A4C609</accession>
<dbReference type="InterPro" id="IPR036291">
    <property type="entry name" value="NAD(P)-bd_dom_sf"/>
</dbReference>
<feature type="domain" description="Enoyl reductase (ER)" evidence="1">
    <location>
        <begin position="17"/>
        <end position="316"/>
    </location>
</feature>
<evidence type="ECO:0000259" key="1">
    <source>
        <dbReference type="SMART" id="SM00829"/>
    </source>
</evidence>
<dbReference type="Gene3D" id="3.40.50.720">
    <property type="entry name" value="NAD(P)-binding Rossmann-like Domain"/>
    <property type="match status" value="1"/>
</dbReference>
<dbReference type="SUPFAM" id="SSF50129">
    <property type="entry name" value="GroES-like"/>
    <property type="match status" value="1"/>
</dbReference>
<organism evidence="2 3">
    <name type="scientific">Pseudoalteromonas tunicata D2</name>
    <dbReference type="NCBI Taxonomy" id="87626"/>
    <lineage>
        <taxon>Bacteria</taxon>
        <taxon>Pseudomonadati</taxon>
        <taxon>Pseudomonadota</taxon>
        <taxon>Gammaproteobacteria</taxon>
        <taxon>Alteromonadales</taxon>
        <taxon>Pseudoalteromonadaceae</taxon>
        <taxon>Pseudoalteromonas</taxon>
    </lineage>
</organism>